<reference evidence="1 2" key="2">
    <citation type="submission" date="2020-03" db="EMBL/GenBank/DDBJ databases">
        <title>Investigating the evolutionary divergence of the Butyrivibrio group.</title>
        <authorList>
            <person name="Skvortsov T."/>
            <person name="Santos F.G."/>
            <person name="Ting K.S."/>
            <person name="Creevey C.J."/>
        </authorList>
    </citation>
    <scope>NUCLEOTIDE SEQUENCE [LARGE SCALE GENOMIC DNA]</scope>
    <source>
        <strain evidence="1 2">MZ8</strain>
    </source>
</reference>
<evidence type="ECO:0000313" key="1">
    <source>
        <dbReference type="EMBL" id="NEX00460.1"/>
    </source>
</evidence>
<comment type="caution">
    <text evidence="1">The sequence shown here is derived from an EMBL/GenBank/DDBJ whole genome shotgun (WGS) entry which is preliminary data.</text>
</comment>
<accession>A0A6M0LEC6</accession>
<sequence length="218" mass="26000">MDKVGVREQMKLREPYKNKTRKKYTDVSKFLKQEFSFNTYEDRNEIQAKYRSTIDNESRVWLLFASKECENWECLQVAQSKNNVSSEVKDVIQYIFLNLQINYDLLEKKNSSFYEKVRPVSTNGYSYREILYSFIGRQFKYFKICFLDVDKYLNIVPKEANVTDEERIIEICKNQYAEAKIAYETLAVYWMQYNSGIDGQTIAYIAAHEDEFDAESNY</sequence>
<dbReference type="Proteomes" id="UP000473091">
    <property type="component" value="Unassembled WGS sequence"/>
</dbReference>
<organism evidence="1 2">
    <name type="scientific">Pseudobutyrivibrio xylanivorans</name>
    <dbReference type="NCBI Taxonomy" id="185007"/>
    <lineage>
        <taxon>Bacteria</taxon>
        <taxon>Bacillati</taxon>
        <taxon>Bacillota</taxon>
        <taxon>Clostridia</taxon>
        <taxon>Lachnospirales</taxon>
        <taxon>Lachnospiraceae</taxon>
        <taxon>Pseudobutyrivibrio</taxon>
    </lineage>
</organism>
<proteinExistence type="predicted"/>
<evidence type="ECO:0000313" key="2">
    <source>
        <dbReference type="Proteomes" id="UP000473091"/>
    </source>
</evidence>
<reference evidence="1 2" key="1">
    <citation type="submission" date="2019-09" db="EMBL/GenBank/DDBJ databases">
        <authorList>
            <person name="Pidcock S.E."/>
            <person name="Huws S.A."/>
        </authorList>
    </citation>
    <scope>NUCLEOTIDE SEQUENCE [LARGE SCALE GENOMIC DNA]</scope>
    <source>
        <strain evidence="1 2">MZ8</strain>
    </source>
</reference>
<dbReference type="RefSeq" id="WP_163927089.1">
    <property type="nucleotide sequence ID" value="NZ_VTVE01000001.1"/>
</dbReference>
<protein>
    <recommendedName>
        <fullName evidence="3">DUF4125 family protein</fullName>
    </recommendedName>
</protein>
<dbReference type="EMBL" id="VTVE01000001">
    <property type="protein sequence ID" value="NEX00460.1"/>
    <property type="molecule type" value="Genomic_DNA"/>
</dbReference>
<gene>
    <name evidence="1" type="ORF">F0Q01_01005</name>
</gene>
<dbReference type="AlphaFoldDB" id="A0A6M0LEC6"/>
<name>A0A6M0LEC6_PSEXY</name>
<evidence type="ECO:0008006" key="3">
    <source>
        <dbReference type="Google" id="ProtNLM"/>
    </source>
</evidence>